<organism evidence="1 2">
    <name type="scientific">Sclerotinia sclerotiorum (strain ATCC 18683 / 1980 / Ss-1)</name>
    <name type="common">White mold</name>
    <name type="synonym">Whetzelinia sclerotiorum</name>
    <dbReference type="NCBI Taxonomy" id="665079"/>
    <lineage>
        <taxon>Eukaryota</taxon>
        <taxon>Fungi</taxon>
        <taxon>Dikarya</taxon>
        <taxon>Ascomycota</taxon>
        <taxon>Pezizomycotina</taxon>
        <taxon>Leotiomycetes</taxon>
        <taxon>Helotiales</taxon>
        <taxon>Sclerotiniaceae</taxon>
        <taxon>Sclerotinia</taxon>
    </lineage>
</organism>
<dbReference type="InParanoid" id="A7EX93"/>
<name>A7EX93_SCLS1</name>
<keyword evidence="2" id="KW-1185">Reference proteome</keyword>
<dbReference type="RefSeq" id="XP_001589319.1">
    <property type="nucleotide sequence ID" value="XM_001589269.1"/>
</dbReference>
<dbReference type="AlphaFoldDB" id="A7EX93"/>
<proteinExistence type="predicted"/>
<evidence type="ECO:0000313" key="2">
    <source>
        <dbReference type="Proteomes" id="UP000001312"/>
    </source>
</evidence>
<accession>A7EX93</accession>
<dbReference type="EMBL" id="CH476634">
    <property type="protein sequence ID" value="EDN94085.1"/>
    <property type="molecule type" value="Genomic_DNA"/>
</dbReference>
<sequence>MAVKNSIFLEKFTNQQQPVASSLCIWHHGEHDDLFFQPSINSFIYYQSATKHVTPAGTCDTVFIYSWNIPDTDYLLHLITTFFIYLA</sequence>
<dbReference type="GeneID" id="5485493"/>
<evidence type="ECO:0000313" key="1">
    <source>
        <dbReference type="EMBL" id="EDN94085.1"/>
    </source>
</evidence>
<reference evidence="2" key="1">
    <citation type="journal article" date="2011" name="PLoS Genet.">
        <title>Genomic analysis of the necrotrophic fungal pathogens Sclerotinia sclerotiorum and Botrytis cinerea.</title>
        <authorList>
            <person name="Amselem J."/>
            <person name="Cuomo C.A."/>
            <person name="van Kan J.A."/>
            <person name="Viaud M."/>
            <person name="Benito E.P."/>
            <person name="Couloux A."/>
            <person name="Coutinho P.M."/>
            <person name="de Vries R.P."/>
            <person name="Dyer P.S."/>
            <person name="Fillinger S."/>
            <person name="Fournier E."/>
            <person name="Gout L."/>
            <person name="Hahn M."/>
            <person name="Kohn L."/>
            <person name="Lapalu N."/>
            <person name="Plummer K.M."/>
            <person name="Pradier J.M."/>
            <person name="Quevillon E."/>
            <person name="Sharon A."/>
            <person name="Simon A."/>
            <person name="ten Have A."/>
            <person name="Tudzynski B."/>
            <person name="Tudzynski P."/>
            <person name="Wincker P."/>
            <person name="Andrew M."/>
            <person name="Anthouard V."/>
            <person name="Beever R.E."/>
            <person name="Beffa R."/>
            <person name="Benoit I."/>
            <person name="Bouzid O."/>
            <person name="Brault B."/>
            <person name="Chen Z."/>
            <person name="Choquer M."/>
            <person name="Collemare J."/>
            <person name="Cotton P."/>
            <person name="Danchin E.G."/>
            <person name="Da Silva C."/>
            <person name="Gautier A."/>
            <person name="Giraud C."/>
            <person name="Giraud T."/>
            <person name="Gonzalez C."/>
            <person name="Grossetete S."/>
            <person name="Guldener U."/>
            <person name="Henrissat B."/>
            <person name="Howlett B.J."/>
            <person name="Kodira C."/>
            <person name="Kretschmer M."/>
            <person name="Lappartient A."/>
            <person name="Leroch M."/>
            <person name="Levis C."/>
            <person name="Mauceli E."/>
            <person name="Neuveglise C."/>
            <person name="Oeser B."/>
            <person name="Pearson M."/>
            <person name="Poulain J."/>
            <person name="Poussereau N."/>
            <person name="Quesneville H."/>
            <person name="Rascle C."/>
            <person name="Schumacher J."/>
            <person name="Segurens B."/>
            <person name="Sexton A."/>
            <person name="Silva E."/>
            <person name="Sirven C."/>
            <person name="Soanes D.M."/>
            <person name="Talbot N.J."/>
            <person name="Templeton M."/>
            <person name="Yandava C."/>
            <person name="Yarden O."/>
            <person name="Zeng Q."/>
            <person name="Rollins J.A."/>
            <person name="Lebrun M.H."/>
            <person name="Dickman M."/>
        </authorList>
    </citation>
    <scope>NUCLEOTIDE SEQUENCE [LARGE SCALE GENOMIC DNA]</scope>
    <source>
        <strain evidence="2">ATCC 18683 / 1980 / Ss-1</strain>
    </source>
</reference>
<gene>
    <name evidence="1" type="ORF">SS1G_09954</name>
</gene>
<dbReference type="Proteomes" id="UP000001312">
    <property type="component" value="Unassembled WGS sequence"/>
</dbReference>
<dbReference type="KEGG" id="ssl:SS1G_09954"/>
<protein>
    <submittedName>
        <fullName evidence="1">Uncharacterized protein</fullName>
    </submittedName>
</protein>